<feature type="domain" description="4Fe-4S ferredoxin-type" evidence="8">
    <location>
        <begin position="51"/>
        <end position="82"/>
    </location>
</feature>
<keyword evidence="5" id="KW-0249">Electron transport</keyword>
<reference evidence="9 10" key="1">
    <citation type="submission" date="2020-02" db="EMBL/GenBank/DDBJ databases">
        <title>Shewanella WXL01 sp. nov., a marine bacterium isolated from green algae in Luhuitou Fringing Reef (Northern South China Sea).</title>
        <authorList>
            <person name="Wang X."/>
        </authorList>
    </citation>
    <scope>NUCLEOTIDE SEQUENCE [LARGE SCALE GENOMIC DNA]</scope>
    <source>
        <strain evidence="9 10">MCCC 1A01895</strain>
    </source>
</reference>
<dbReference type="PANTHER" id="PTHR43177">
    <property type="entry name" value="PROTEIN NRFC"/>
    <property type="match status" value="1"/>
</dbReference>
<comment type="caution">
    <text evidence="9">The sequence shown here is derived from an EMBL/GenBank/DDBJ whole genome shotgun (WGS) entry which is preliminary data.</text>
</comment>
<evidence type="ECO:0000256" key="2">
    <source>
        <dbReference type="ARBA" id="ARBA00022485"/>
    </source>
</evidence>
<evidence type="ECO:0000256" key="5">
    <source>
        <dbReference type="ARBA" id="ARBA00022982"/>
    </source>
</evidence>
<evidence type="ECO:0000256" key="7">
    <source>
        <dbReference type="ARBA" id="ARBA00023014"/>
    </source>
</evidence>
<proteinExistence type="predicted"/>
<dbReference type="InterPro" id="IPR017900">
    <property type="entry name" value="4Fe4S_Fe_S_CS"/>
</dbReference>
<sequence length="178" mass="19660">MKKQLAFVYRQENCVGCEACTVACQVGHDLDEDMKFRHVTAIETANARGQNVETFLSTACNHCVDPICVKNCPVKAMTKREKDGIVFVDQEKCIGCGTCVRSCPYHVPQIDKNIGKSTKCDMCKDRLDEGEQPFCVRGCPVQVLEIKDMSEAEGLGSHSGVGFKSESTNPSTIFINKR</sequence>
<dbReference type="SUPFAM" id="SSF54862">
    <property type="entry name" value="4Fe-4S ferredoxins"/>
    <property type="match status" value="1"/>
</dbReference>
<evidence type="ECO:0000259" key="8">
    <source>
        <dbReference type="PROSITE" id="PS51379"/>
    </source>
</evidence>
<keyword evidence="1" id="KW-0813">Transport</keyword>
<accession>A0ABS5I697</accession>
<keyword evidence="7" id="KW-0411">Iron-sulfur</keyword>
<evidence type="ECO:0000256" key="3">
    <source>
        <dbReference type="ARBA" id="ARBA00022723"/>
    </source>
</evidence>
<dbReference type="PANTHER" id="PTHR43177:SF5">
    <property type="entry name" value="ANAEROBIC DIMETHYL SULFOXIDE REDUCTASE CHAIN B-RELATED"/>
    <property type="match status" value="1"/>
</dbReference>
<dbReference type="Proteomes" id="UP000811844">
    <property type="component" value="Unassembled WGS sequence"/>
</dbReference>
<dbReference type="CDD" id="cd16371">
    <property type="entry name" value="DMSOR_beta_like"/>
    <property type="match status" value="1"/>
</dbReference>
<dbReference type="PROSITE" id="PS51379">
    <property type="entry name" value="4FE4S_FER_2"/>
    <property type="match status" value="3"/>
</dbReference>
<organism evidence="9 10">
    <name type="scientific">Shewanella intestini</name>
    <dbReference type="NCBI Taxonomy" id="2017544"/>
    <lineage>
        <taxon>Bacteria</taxon>
        <taxon>Pseudomonadati</taxon>
        <taxon>Pseudomonadota</taxon>
        <taxon>Gammaproteobacteria</taxon>
        <taxon>Alteromonadales</taxon>
        <taxon>Shewanellaceae</taxon>
        <taxon>Shewanella</taxon>
    </lineage>
</organism>
<evidence type="ECO:0000256" key="4">
    <source>
        <dbReference type="ARBA" id="ARBA00022737"/>
    </source>
</evidence>
<gene>
    <name evidence="9" type="ORF">G3R48_16355</name>
</gene>
<evidence type="ECO:0000313" key="9">
    <source>
        <dbReference type="EMBL" id="MBR9729544.1"/>
    </source>
</evidence>
<protein>
    <submittedName>
        <fullName evidence="9">4Fe-4S dicluster domain-containing protein</fullName>
    </submittedName>
</protein>
<dbReference type="Gene3D" id="3.30.70.20">
    <property type="match status" value="2"/>
</dbReference>
<dbReference type="EMBL" id="JAAIKR010000022">
    <property type="protein sequence ID" value="MBR9729544.1"/>
    <property type="molecule type" value="Genomic_DNA"/>
</dbReference>
<keyword evidence="2" id="KW-0004">4Fe-4S</keyword>
<evidence type="ECO:0000313" key="10">
    <source>
        <dbReference type="Proteomes" id="UP000811844"/>
    </source>
</evidence>
<dbReference type="PROSITE" id="PS00198">
    <property type="entry name" value="4FE4S_FER_1"/>
    <property type="match status" value="1"/>
</dbReference>
<keyword evidence="4" id="KW-0677">Repeat</keyword>
<keyword evidence="6" id="KW-0408">Iron</keyword>
<dbReference type="Pfam" id="PF12800">
    <property type="entry name" value="Fer4_4"/>
    <property type="match status" value="1"/>
</dbReference>
<dbReference type="InterPro" id="IPR017896">
    <property type="entry name" value="4Fe4S_Fe-S-bd"/>
</dbReference>
<dbReference type="Pfam" id="PF13247">
    <property type="entry name" value="Fer4_11"/>
    <property type="match status" value="1"/>
</dbReference>
<keyword evidence="10" id="KW-1185">Reference proteome</keyword>
<evidence type="ECO:0000256" key="6">
    <source>
        <dbReference type="ARBA" id="ARBA00023004"/>
    </source>
</evidence>
<name>A0ABS5I697_9GAMM</name>
<keyword evidence="3" id="KW-0479">Metal-binding</keyword>
<evidence type="ECO:0000256" key="1">
    <source>
        <dbReference type="ARBA" id="ARBA00022448"/>
    </source>
</evidence>
<dbReference type="InterPro" id="IPR050954">
    <property type="entry name" value="ET_IronSulfur_Cluster-Binding"/>
</dbReference>
<dbReference type="RefSeq" id="WP_153666219.1">
    <property type="nucleotide sequence ID" value="NZ_JAAIKR010000022.1"/>
</dbReference>
<feature type="domain" description="4Fe-4S ferredoxin-type" evidence="8">
    <location>
        <begin position="5"/>
        <end position="33"/>
    </location>
</feature>
<feature type="domain" description="4Fe-4S ferredoxin-type" evidence="8">
    <location>
        <begin position="84"/>
        <end position="113"/>
    </location>
</feature>